<keyword evidence="1" id="KW-0812">Transmembrane</keyword>
<proteinExistence type="predicted"/>
<feature type="transmembrane region" description="Helical" evidence="1">
    <location>
        <begin position="179"/>
        <end position="197"/>
    </location>
</feature>
<keyword evidence="1" id="KW-0472">Membrane</keyword>
<comment type="caution">
    <text evidence="2">The sequence shown here is derived from an EMBL/GenBank/DDBJ whole genome shotgun (WGS) entry which is preliminary data.</text>
</comment>
<sequence length="681" mass="73255">MIRPKARSLRLILERSDEWIARFLLVFAAGMLAFYLLVTYRTLFHSDSAMKLLLGEEMARRFALFPRDWNYVNDIPTVFPTLFAAPLSLLFAPSFPLHAVVDLLAAACVLYSAWFASREAGVDGPLRLLLPTALATGLSAPFSEAVFGQSAYSGPVFVLLMLAGWTCRHLALQPGAADLALRRARIGIAVVIAAGVAGGPRGIATYSAPMLLALAGFHFFAAPEGEVWRRRLWNLLVVVLAATVLGGLLFLLLVSLVAYHSGAASQAFANDEQILHNLQLFASNWLALFDASAPPGRRFGGLAAAVYVSRVCVAAAVFLLPLALVSRLNQLASLPLRFLVLLHLALVVTTGYVLVFSTIQGQTGSPRYLVPCVATGLLATACWLHEAGRVRRVRTAWLGFAMIAALLTLAPLQLVGKAFLDWRNPAAGLRGNPHDEIVAALRKAGLTRGYATYWNAGALTVLSGGDVRVAPVVFSPGSLPAPFHHLSAESWYAADWATGPSFLLLGGDESAELNRPTLRKLAGDPSETLRIGNFEVLVYPFNVGERIGYGAQPYVRLPKMTAQTCAAEFQPLETALALTAGEFGYLQVKAVNRSTITWSQNSLPYFNPGVRVSDLEGGQMSEHRATLPEAVPPGGSVLLTLPFRAPAAGEYELRAGFVSEGDAWCGDLASNWVKIPLSVKP</sequence>
<dbReference type="RefSeq" id="WP_380020774.1">
    <property type="nucleotide sequence ID" value="NZ_JBHSHD010000008.1"/>
</dbReference>
<feature type="transmembrane region" description="Helical" evidence="1">
    <location>
        <begin position="336"/>
        <end position="356"/>
    </location>
</feature>
<dbReference type="Proteomes" id="UP001595886">
    <property type="component" value="Unassembled WGS sequence"/>
</dbReference>
<evidence type="ECO:0000256" key="1">
    <source>
        <dbReference type="SAM" id="Phobius"/>
    </source>
</evidence>
<dbReference type="EMBL" id="JBHSHD010000008">
    <property type="protein sequence ID" value="MFC4820770.1"/>
    <property type="molecule type" value="Genomic_DNA"/>
</dbReference>
<feature type="transmembrane region" description="Helical" evidence="1">
    <location>
        <begin position="20"/>
        <end position="38"/>
    </location>
</feature>
<keyword evidence="3" id="KW-1185">Reference proteome</keyword>
<evidence type="ECO:0000313" key="2">
    <source>
        <dbReference type="EMBL" id="MFC4820770.1"/>
    </source>
</evidence>
<feature type="transmembrane region" description="Helical" evidence="1">
    <location>
        <begin position="149"/>
        <end position="167"/>
    </location>
</feature>
<accession>A0ABV9QUT2</accession>
<feature type="transmembrane region" description="Helical" evidence="1">
    <location>
        <begin position="304"/>
        <end position="324"/>
    </location>
</feature>
<protein>
    <recommendedName>
        <fullName evidence="4">Glycosyltransferase RgtA/B/C/D-like domain-containing protein</fullName>
    </recommendedName>
</protein>
<feature type="transmembrane region" description="Helical" evidence="1">
    <location>
        <begin position="203"/>
        <end position="221"/>
    </location>
</feature>
<feature type="transmembrane region" description="Helical" evidence="1">
    <location>
        <begin position="396"/>
        <end position="415"/>
    </location>
</feature>
<feature type="transmembrane region" description="Helical" evidence="1">
    <location>
        <begin position="368"/>
        <end position="384"/>
    </location>
</feature>
<name>A0ABV9QUT2_9GAMM</name>
<keyword evidence="1" id="KW-1133">Transmembrane helix</keyword>
<gene>
    <name evidence="2" type="ORF">ACFO6Q_10570</name>
</gene>
<feature type="transmembrane region" description="Helical" evidence="1">
    <location>
        <begin position="233"/>
        <end position="259"/>
    </location>
</feature>
<feature type="transmembrane region" description="Helical" evidence="1">
    <location>
        <begin position="95"/>
        <end position="114"/>
    </location>
</feature>
<evidence type="ECO:0008006" key="4">
    <source>
        <dbReference type="Google" id="ProtNLM"/>
    </source>
</evidence>
<evidence type="ECO:0000313" key="3">
    <source>
        <dbReference type="Proteomes" id="UP001595886"/>
    </source>
</evidence>
<organism evidence="2 3">
    <name type="scientific">Dokdonella ginsengisoli</name>
    <dbReference type="NCBI Taxonomy" id="363846"/>
    <lineage>
        <taxon>Bacteria</taxon>
        <taxon>Pseudomonadati</taxon>
        <taxon>Pseudomonadota</taxon>
        <taxon>Gammaproteobacteria</taxon>
        <taxon>Lysobacterales</taxon>
        <taxon>Rhodanobacteraceae</taxon>
        <taxon>Dokdonella</taxon>
    </lineage>
</organism>
<feature type="transmembrane region" description="Helical" evidence="1">
    <location>
        <begin position="126"/>
        <end position="143"/>
    </location>
</feature>
<reference evidence="3" key="1">
    <citation type="journal article" date="2019" name="Int. J. Syst. Evol. Microbiol.">
        <title>The Global Catalogue of Microorganisms (GCM) 10K type strain sequencing project: providing services to taxonomists for standard genome sequencing and annotation.</title>
        <authorList>
            <consortium name="The Broad Institute Genomics Platform"/>
            <consortium name="The Broad Institute Genome Sequencing Center for Infectious Disease"/>
            <person name="Wu L."/>
            <person name="Ma J."/>
        </authorList>
    </citation>
    <scope>NUCLEOTIDE SEQUENCE [LARGE SCALE GENOMIC DNA]</scope>
    <source>
        <strain evidence="3">CCUG 30340</strain>
    </source>
</reference>